<dbReference type="GeneID" id="33555563"/>
<evidence type="ECO:0000256" key="1">
    <source>
        <dbReference type="ARBA" id="ARBA00010497"/>
    </source>
</evidence>
<keyword evidence="6 11" id="KW-0479">Metal-binding</keyword>
<dbReference type="GO" id="GO:0004663">
    <property type="term" value="F:Rab geranylgeranyltransferase activity"/>
    <property type="evidence" value="ECO:0007669"/>
    <property type="project" value="UniProtKB-UniRule"/>
</dbReference>
<dbReference type="InterPro" id="IPR026873">
    <property type="entry name" value="Ptb1"/>
</dbReference>
<dbReference type="GO" id="GO:0072657">
    <property type="term" value="P:protein localization to membrane"/>
    <property type="evidence" value="ECO:0007669"/>
    <property type="project" value="UniProtKB-ARBA"/>
</dbReference>
<dbReference type="Pfam" id="PF00432">
    <property type="entry name" value="Prenyltrans"/>
    <property type="match status" value="1"/>
</dbReference>
<comment type="caution">
    <text evidence="13">The sequence shown here is derived from an EMBL/GenBank/DDBJ whole genome shotgun (WGS) entry which is preliminary data.</text>
</comment>
<dbReference type="GO" id="GO:0005968">
    <property type="term" value="C:Rab-protein geranylgeranyltransferase complex"/>
    <property type="evidence" value="ECO:0007669"/>
    <property type="project" value="UniProtKB-UniRule"/>
</dbReference>
<dbReference type="InterPro" id="IPR045089">
    <property type="entry name" value="PGGT1B-like"/>
</dbReference>
<keyword evidence="5 11" id="KW-0808">Transferase</keyword>
<dbReference type="CDD" id="cd02894">
    <property type="entry name" value="GGTase-II"/>
    <property type="match status" value="1"/>
</dbReference>
<feature type="domain" description="Prenyltransferase alpha-alpha toroid" evidence="12">
    <location>
        <begin position="19"/>
        <end position="322"/>
    </location>
</feature>
<dbReference type="InParanoid" id="A0A1Y1UQF1"/>
<dbReference type="EC" id="2.5.1.60" evidence="3 11"/>
<evidence type="ECO:0000256" key="9">
    <source>
        <dbReference type="ARBA" id="ARBA00047658"/>
    </source>
</evidence>
<evidence type="ECO:0000256" key="6">
    <source>
        <dbReference type="ARBA" id="ARBA00022723"/>
    </source>
</evidence>
<evidence type="ECO:0000256" key="3">
    <source>
        <dbReference type="ARBA" id="ARBA00012656"/>
    </source>
</evidence>
<comment type="catalytic activity">
    <reaction evidence="9 11">
        <text>geranylgeranyl diphosphate + L-cysteinyl-[protein] = S-geranylgeranyl-L-cysteinyl-[protein] + diphosphate</text>
        <dbReference type="Rhea" id="RHEA:21240"/>
        <dbReference type="Rhea" id="RHEA-COMP:10131"/>
        <dbReference type="Rhea" id="RHEA-COMP:11537"/>
        <dbReference type="ChEBI" id="CHEBI:29950"/>
        <dbReference type="ChEBI" id="CHEBI:33019"/>
        <dbReference type="ChEBI" id="CHEBI:57533"/>
        <dbReference type="ChEBI" id="CHEBI:86021"/>
        <dbReference type="EC" id="2.5.1.60"/>
    </reaction>
</comment>
<dbReference type="AlphaFoldDB" id="A0A1Y1UQF1"/>
<evidence type="ECO:0000256" key="8">
    <source>
        <dbReference type="ARBA" id="ARBA00022833"/>
    </source>
</evidence>
<dbReference type="InterPro" id="IPR008930">
    <property type="entry name" value="Terpenoid_cyclase/PrenylTrfase"/>
</dbReference>
<proteinExistence type="inferred from homology"/>
<keyword evidence="4 11" id="KW-0637">Prenyltransferase</keyword>
<dbReference type="GO" id="GO:0046872">
    <property type="term" value="F:metal ion binding"/>
    <property type="evidence" value="ECO:0007669"/>
    <property type="project" value="UniProtKB-KW"/>
</dbReference>
<dbReference type="SUPFAM" id="SSF48239">
    <property type="entry name" value="Terpenoid cyclases/Protein prenyltransferases"/>
    <property type="match status" value="1"/>
</dbReference>
<protein>
    <recommendedName>
        <fullName evidence="10 11">Geranylgeranyl transferase type-2 subunit beta</fullName>
        <ecNumber evidence="3 11">2.5.1.60</ecNumber>
    </recommendedName>
</protein>
<evidence type="ECO:0000259" key="12">
    <source>
        <dbReference type="Pfam" id="PF00432"/>
    </source>
</evidence>
<dbReference type="InterPro" id="IPR001330">
    <property type="entry name" value="Prenyltrans"/>
</dbReference>
<name>A0A1Y1UQF1_9TREE</name>
<dbReference type="FunFam" id="1.50.10.20:FF:000012">
    <property type="entry name" value="Geranylgeranyl transferase type-2 subunit beta"/>
    <property type="match status" value="1"/>
</dbReference>
<dbReference type="STRING" id="4999.A0A1Y1UQF1"/>
<organism evidence="13 14">
    <name type="scientific">Kockovaella imperatae</name>
    <dbReference type="NCBI Taxonomy" id="4999"/>
    <lineage>
        <taxon>Eukaryota</taxon>
        <taxon>Fungi</taxon>
        <taxon>Dikarya</taxon>
        <taxon>Basidiomycota</taxon>
        <taxon>Agaricomycotina</taxon>
        <taxon>Tremellomycetes</taxon>
        <taxon>Tremellales</taxon>
        <taxon>Cuniculitremaceae</taxon>
        <taxon>Kockovaella</taxon>
    </lineage>
</organism>
<dbReference type="Proteomes" id="UP000193218">
    <property type="component" value="Unassembled WGS sequence"/>
</dbReference>
<dbReference type="RefSeq" id="XP_021874048.1">
    <property type="nucleotide sequence ID" value="XM_022013755.1"/>
</dbReference>
<gene>
    <name evidence="13" type="ORF">BD324DRAFT_587481</name>
</gene>
<comment type="function">
    <text evidence="11">Catalyzes the transfer of a geranylgeranyl moiety from geranylgeranyl diphosphate to both cysteines of proteins with the C-terminal sequence -XXCC, -XCXC and -CCXX.</text>
</comment>
<evidence type="ECO:0000256" key="2">
    <source>
        <dbReference type="ARBA" id="ARBA00011355"/>
    </source>
</evidence>
<evidence type="ECO:0000313" key="14">
    <source>
        <dbReference type="Proteomes" id="UP000193218"/>
    </source>
</evidence>
<evidence type="ECO:0000256" key="7">
    <source>
        <dbReference type="ARBA" id="ARBA00022737"/>
    </source>
</evidence>
<dbReference type="EMBL" id="NBSH01000002">
    <property type="protein sequence ID" value="ORX40263.1"/>
    <property type="molecule type" value="Genomic_DNA"/>
</dbReference>
<evidence type="ECO:0000256" key="11">
    <source>
        <dbReference type="RuleBase" id="RU365076"/>
    </source>
</evidence>
<dbReference type="PANTHER" id="PTHR11774:SF11">
    <property type="entry name" value="GERANYLGERANYL TRANSFERASE TYPE-2 SUBUNIT BETA"/>
    <property type="match status" value="1"/>
</dbReference>
<comment type="similarity">
    <text evidence="1 11">Belongs to the protein prenyltransferase subunit beta family.</text>
</comment>
<comment type="subunit">
    <text evidence="2">Heterodimer of an alpha and a beta subunit.</text>
</comment>
<evidence type="ECO:0000256" key="5">
    <source>
        <dbReference type="ARBA" id="ARBA00022679"/>
    </source>
</evidence>
<keyword evidence="14" id="KW-1185">Reference proteome</keyword>
<evidence type="ECO:0000313" key="13">
    <source>
        <dbReference type="EMBL" id="ORX40263.1"/>
    </source>
</evidence>
<dbReference type="OrthoDB" id="5428259at2759"/>
<dbReference type="PANTHER" id="PTHR11774">
    <property type="entry name" value="GERANYLGERANYL TRANSFERASE TYPE BETA SUBUNIT"/>
    <property type="match status" value="1"/>
</dbReference>
<sequence length="349" mass="38633">MSSSSEAGPSKTTPDLSLNIPLHVKYIQNLDKNKDLAYHLTAHIRLNGVYWGLTALEIMGQADALDRDEMIEYVLSCWDDEAGAFGAHTEHDAHIHATLSAIQILVMQDALGRADVDRLETFLLDRVQPDGSVTGDSFGETDTRFTHILLLALTLLGRLDSLRALYNDKGLDLVVDNVRRSMNFDGAFGSRPGAESHGAQVWVCVGSLALADRLDIVDPNTLGWWLSERQVPSGGLNGRPEKLPDVCYSWWNLASLSIIGKLHWIDRDKLIEFILESQDLDYGGIADRPGDWVDVFHTVFGLAGLSLVGFPGLQDIDPVFCMPAKLIDKLGLRKTYTTLPRMDDKYPTS</sequence>
<keyword evidence="7" id="KW-0677">Repeat</keyword>
<accession>A0A1Y1UQF1</accession>
<keyword evidence="8 11" id="KW-0862">Zinc</keyword>
<dbReference type="Gene3D" id="1.50.10.20">
    <property type="match status" value="1"/>
</dbReference>
<evidence type="ECO:0000256" key="10">
    <source>
        <dbReference type="ARBA" id="ARBA00069127"/>
    </source>
</evidence>
<comment type="cofactor">
    <cofactor evidence="11">
        <name>Zn(2+)</name>
        <dbReference type="ChEBI" id="CHEBI:29105"/>
    </cofactor>
    <text evidence="11">Binds 1 zinc ion per subunit.</text>
</comment>
<evidence type="ECO:0000256" key="4">
    <source>
        <dbReference type="ARBA" id="ARBA00022602"/>
    </source>
</evidence>
<reference evidence="13 14" key="1">
    <citation type="submission" date="2017-03" db="EMBL/GenBank/DDBJ databases">
        <title>Widespread Adenine N6-methylation of Active Genes in Fungi.</title>
        <authorList>
            <consortium name="DOE Joint Genome Institute"/>
            <person name="Mondo S.J."/>
            <person name="Dannebaum R.O."/>
            <person name="Kuo R.C."/>
            <person name="Louie K.B."/>
            <person name="Bewick A.J."/>
            <person name="Labutti K."/>
            <person name="Haridas S."/>
            <person name="Kuo A."/>
            <person name="Salamov A."/>
            <person name="Ahrendt S.R."/>
            <person name="Lau R."/>
            <person name="Bowen B.P."/>
            <person name="Lipzen A."/>
            <person name="Sullivan W."/>
            <person name="Andreopoulos W.B."/>
            <person name="Clum A."/>
            <person name="Lindquist E."/>
            <person name="Daum C."/>
            <person name="Northen T.R."/>
            <person name="Ramamoorthy G."/>
            <person name="Schmitz R.J."/>
            <person name="Gryganskyi A."/>
            <person name="Culley D."/>
            <person name="Magnuson J."/>
            <person name="James T.Y."/>
            <person name="O'Malley M.A."/>
            <person name="Stajich J.E."/>
            <person name="Spatafora J.W."/>
            <person name="Visel A."/>
            <person name="Grigoriev I.V."/>
        </authorList>
    </citation>
    <scope>NUCLEOTIDE SEQUENCE [LARGE SCALE GENOMIC DNA]</scope>
    <source>
        <strain evidence="13 14">NRRL Y-17943</strain>
    </source>
</reference>